<evidence type="ECO:0000256" key="7">
    <source>
        <dbReference type="RuleBase" id="RU003435"/>
    </source>
</evidence>
<comment type="similarity">
    <text evidence="1 7">Belongs to the peptidase M3 family.</text>
</comment>
<dbReference type="InterPro" id="IPR034005">
    <property type="entry name" value="M3A_DCP"/>
</dbReference>
<keyword evidence="6 7" id="KW-0482">Metalloprotease</keyword>
<organism evidence="9 10">
    <name type="scientific">Chromobacterium vaccinii</name>
    <dbReference type="NCBI Taxonomy" id="1108595"/>
    <lineage>
        <taxon>Bacteria</taxon>
        <taxon>Pseudomonadati</taxon>
        <taxon>Pseudomonadota</taxon>
        <taxon>Betaproteobacteria</taxon>
        <taxon>Neisseriales</taxon>
        <taxon>Chromobacteriaceae</taxon>
        <taxon>Chromobacterium</taxon>
    </lineage>
</organism>
<keyword evidence="2 7" id="KW-0645">Protease</keyword>
<dbReference type="AlphaFoldDB" id="A0A1D9LFD5"/>
<dbReference type="GO" id="GO:0006508">
    <property type="term" value="P:proteolysis"/>
    <property type="evidence" value="ECO:0007669"/>
    <property type="project" value="UniProtKB-KW"/>
</dbReference>
<dbReference type="FunFam" id="3.40.390.10:FF:000009">
    <property type="entry name" value="Oligopeptidase A"/>
    <property type="match status" value="1"/>
</dbReference>
<sequence>MSNPLLQDWHTPYQLPPFDLIRAEHFAPALEQLMAEHRQAIAAIAAQTGPVSFANTAEALDAAALPLKRVTLALHNLCNSHTTPALSAAERELMPRLAAHYSAVFLDDRLFARLDEAMRAAPGWELSEEQRRLLQRWHLDFTLAGARLQGEARREFADCVAELASLSAEFGQNVLADEMEYALPLRNEDDLAGLPGWLRDASALAARERGLDGHAITLARSSAVAFLTHSSRADLREALWRAWTSRGATPARDNRPLISGILQLRQRQARLLGYANYADYALSDRMAGTPQAVYRLLEPTWEAALGQFAREKALLQETTRREGLPEDIAPWDWRYLAEKVRLERYALDDAEIKPYFSLENMIAAMFDAAGRLFGLSFAERGDLPRYHPDVRGWEVLRDGAVIGVFLSDNFARPGKKGGAWMSVYRAQGRHGGISLPIVVNNTNFSRGEPTLLSLDDVRTLFHEFGHALHGLLSDVDYQRLSGTQVLRDFVELPSQLMENWALAPDILDKHARHAETGQPMPPELRARILAAQNFQQGYATVRYTISALLDLALHQEADGVDDPAAFETELCQHYGLPAEAGLAHSLPHFNHLFNGGYAAGYYVYLWAEVLEAEAFARFEESGDLFDAGLADALRRHIYSAGNARDSRQAFQAFCGREPSAQAMLKKRGLAS</sequence>
<evidence type="ECO:0000256" key="2">
    <source>
        <dbReference type="ARBA" id="ARBA00022670"/>
    </source>
</evidence>
<dbReference type="Gene3D" id="1.10.1370.10">
    <property type="entry name" value="Neurolysin, domain 3"/>
    <property type="match status" value="1"/>
</dbReference>
<evidence type="ECO:0000256" key="5">
    <source>
        <dbReference type="ARBA" id="ARBA00022833"/>
    </source>
</evidence>
<dbReference type="InterPro" id="IPR001567">
    <property type="entry name" value="Pept_M3A_M3B_dom"/>
</dbReference>
<dbReference type="KEGG" id="cvc:BKX93_07640"/>
<dbReference type="GO" id="GO:0004222">
    <property type="term" value="F:metalloendopeptidase activity"/>
    <property type="evidence" value="ECO:0007669"/>
    <property type="project" value="InterPro"/>
</dbReference>
<name>A0A1D9LFD5_9NEIS</name>
<evidence type="ECO:0000313" key="9">
    <source>
        <dbReference type="EMBL" id="AOZ49884.1"/>
    </source>
</evidence>
<dbReference type="STRING" id="1108595.BKX93_07640"/>
<gene>
    <name evidence="9" type="ORF">BKX93_07640</name>
</gene>
<keyword evidence="4 7" id="KW-0378">Hydrolase</keyword>
<dbReference type="RefSeq" id="WP_070979407.1">
    <property type="nucleotide sequence ID" value="NZ_CP017707.1"/>
</dbReference>
<dbReference type="PANTHER" id="PTHR43660:SF1">
    <property type="entry name" value="DIPEPTIDYL CARBOXYPEPTIDASE"/>
    <property type="match status" value="1"/>
</dbReference>
<evidence type="ECO:0000259" key="8">
    <source>
        <dbReference type="Pfam" id="PF01432"/>
    </source>
</evidence>
<dbReference type="InterPro" id="IPR024077">
    <property type="entry name" value="Neurolysin/TOP_dom2"/>
</dbReference>
<dbReference type="InterPro" id="IPR024079">
    <property type="entry name" value="MetalloPept_cat_dom_sf"/>
</dbReference>
<keyword evidence="5 7" id="KW-0862">Zinc</keyword>
<dbReference type="Proteomes" id="UP000178776">
    <property type="component" value="Chromosome"/>
</dbReference>
<dbReference type="GO" id="GO:0046872">
    <property type="term" value="F:metal ion binding"/>
    <property type="evidence" value="ECO:0007669"/>
    <property type="project" value="UniProtKB-UniRule"/>
</dbReference>
<keyword evidence="3 7" id="KW-0479">Metal-binding</keyword>
<evidence type="ECO:0000256" key="4">
    <source>
        <dbReference type="ARBA" id="ARBA00022801"/>
    </source>
</evidence>
<evidence type="ECO:0000256" key="6">
    <source>
        <dbReference type="ARBA" id="ARBA00023049"/>
    </source>
</evidence>
<feature type="domain" description="Peptidase M3A/M3B catalytic" evidence="8">
    <location>
        <begin position="226"/>
        <end position="668"/>
    </location>
</feature>
<dbReference type="Gene3D" id="3.40.390.10">
    <property type="entry name" value="Collagenase (Catalytic Domain)"/>
    <property type="match status" value="1"/>
</dbReference>
<evidence type="ECO:0000256" key="1">
    <source>
        <dbReference type="ARBA" id="ARBA00006040"/>
    </source>
</evidence>
<proteinExistence type="inferred from homology"/>
<dbReference type="InterPro" id="IPR045090">
    <property type="entry name" value="Pept_M3A_M3B"/>
</dbReference>
<reference evidence="9 10" key="1">
    <citation type="submission" date="2016-10" db="EMBL/GenBank/DDBJ databases">
        <title>Chromobacterium muskegensis sp. nov., an insecticidal bacterium isolated from Sphagnum bogs.</title>
        <authorList>
            <person name="Sparks M.E."/>
            <person name="Blackburn M.B."/>
            <person name="Gundersen-Rindal D.E."/>
            <person name="Mitchell A."/>
            <person name="Farrar R."/>
            <person name="Kuhar D."/>
        </authorList>
    </citation>
    <scope>NUCLEOTIDE SEQUENCE [LARGE SCALE GENOMIC DNA]</scope>
    <source>
        <strain evidence="9 10">21-1</strain>
    </source>
</reference>
<dbReference type="SUPFAM" id="SSF55486">
    <property type="entry name" value="Metalloproteases ('zincins'), catalytic domain"/>
    <property type="match status" value="1"/>
</dbReference>
<dbReference type="GO" id="GO:0004180">
    <property type="term" value="F:carboxypeptidase activity"/>
    <property type="evidence" value="ECO:0007669"/>
    <property type="project" value="TreeGrafter"/>
</dbReference>
<dbReference type="Gene3D" id="1.10.1370.40">
    <property type="match status" value="1"/>
</dbReference>
<dbReference type="PANTHER" id="PTHR43660">
    <property type="entry name" value="DIPEPTIDYL CARBOXYPEPTIDASE"/>
    <property type="match status" value="1"/>
</dbReference>
<dbReference type="Pfam" id="PF01432">
    <property type="entry name" value="Peptidase_M3"/>
    <property type="match status" value="1"/>
</dbReference>
<evidence type="ECO:0000256" key="3">
    <source>
        <dbReference type="ARBA" id="ARBA00022723"/>
    </source>
</evidence>
<evidence type="ECO:0000313" key="10">
    <source>
        <dbReference type="Proteomes" id="UP000178776"/>
    </source>
</evidence>
<protein>
    <submittedName>
        <fullName evidence="9">Peptidase M3</fullName>
    </submittedName>
</protein>
<dbReference type="CDD" id="cd06456">
    <property type="entry name" value="M3A_DCP"/>
    <property type="match status" value="1"/>
</dbReference>
<dbReference type="GeneID" id="68841083"/>
<comment type="cofactor">
    <cofactor evidence="7">
        <name>Zn(2+)</name>
        <dbReference type="ChEBI" id="CHEBI:29105"/>
    </cofactor>
    <text evidence="7">Binds 1 zinc ion.</text>
</comment>
<accession>A0A1D9LFD5</accession>
<dbReference type="EMBL" id="CP017707">
    <property type="protein sequence ID" value="AOZ49884.1"/>
    <property type="molecule type" value="Genomic_DNA"/>
</dbReference>
<dbReference type="GO" id="GO:0005829">
    <property type="term" value="C:cytosol"/>
    <property type="evidence" value="ECO:0007669"/>
    <property type="project" value="TreeGrafter"/>
</dbReference>